<dbReference type="Proteomes" id="UP000663834">
    <property type="component" value="Unassembled WGS sequence"/>
</dbReference>
<organism evidence="1 2">
    <name type="scientific">Rotaria magnacalcarata</name>
    <dbReference type="NCBI Taxonomy" id="392030"/>
    <lineage>
        <taxon>Eukaryota</taxon>
        <taxon>Metazoa</taxon>
        <taxon>Spiralia</taxon>
        <taxon>Gnathifera</taxon>
        <taxon>Rotifera</taxon>
        <taxon>Eurotatoria</taxon>
        <taxon>Bdelloidea</taxon>
        <taxon>Philodinida</taxon>
        <taxon>Philodinidae</taxon>
        <taxon>Rotaria</taxon>
    </lineage>
</organism>
<comment type="caution">
    <text evidence="1">The sequence shown here is derived from an EMBL/GenBank/DDBJ whole genome shotgun (WGS) entry which is preliminary data.</text>
</comment>
<reference evidence="1" key="1">
    <citation type="submission" date="2021-02" db="EMBL/GenBank/DDBJ databases">
        <authorList>
            <person name="Nowell W R."/>
        </authorList>
    </citation>
    <scope>NUCLEOTIDE SEQUENCE</scope>
</reference>
<dbReference type="EMBL" id="CAJNOW010005391">
    <property type="protein sequence ID" value="CAF1448646.1"/>
    <property type="molecule type" value="Genomic_DNA"/>
</dbReference>
<proteinExistence type="predicted"/>
<evidence type="ECO:0000313" key="1">
    <source>
        <dbReference type="EMBL" id="CAF1448646.1"/>
    </source>
</evidence>
<accession>A0A815PGM5</accession>
<dbReference type="AlphaFoldDB" id="A0A815PGM5"/>
<feature type="non-terminal residue" evidence="1">
    <location>
        <position position="1"/>
    </location>
</feature>
<gene>
    <name evidence="1" type="ORF">KQP761_LOCUS11885</name>
</gene>
<protein>
    <submittedName>
        <fullName evidence="1">Uncharacterized protein</fullName>
    </submittedName>
</protein>
<sequence>MTADSHTQSKLYACDIDEGCTAAFMKLGNLINHILLGKQYRSIERLSLKDSAMEFYHCKLEEVGNRRMISIDLNVKQENQSERYSLPKADEMFKENQICSFFGRMKRGKETSTLKKLPIDADSENEGLEKFTDFETSVAEIITIENLFLNAKKALETSAAQKCISNNNLLVPEINASDFHETYYPTFKPYHTKRNSFNTRKLISRNDYARKKRKFDTAEAENFGLAFGITWKTFISVQQ</sequence>
<evidence type="ECO:0000313" key="2">
    <source>
        <dbReference type="Proteomes" id="UP000663834"/>
    </source>
</evidence>
<name>A0A815PGM5_9BILA</name>